<feature type="region of interest" description="Disordered" evidence="1">
    <location>
        <begin position="60"/>
        <end position="105"/>
    </location>
</feature>
<dbReference type="EMBL" id="MU853224">
    <property type="protein sequence ID" value="KAK4127476.1"/>
    <property type="molecule type" value="Genomic_DNA"/>
</dbReference>
<dbReference type="Proteomes" id="UP001302602">
    <property type="component" value="Unassembled WGS sequence"/>
</dbReference>
<proteinExistence type="predicted"/>
<name>A0AAN6Z708_9PEZI</name>
<sequence>MRRNSTAPGKCLGHLVGRWRRSTPYHPSSSIACRIGCDEACPAASHGLNSDLVKREMRSLPRQANQHREKVQDRSAVTVTSGGGPDTAQIPRPCETKISRQRERSVRYSVSSPFIQQLMRQNRSSNMHCTESEWLLPARRFNGGFSF</sequence>
<feature type="compositionally biased region" description="Basic and acidic residues" evidence="1">
    <location>
        <begin position="94"/>
        <end position="105"/>
    </location>
</feature>
<organism evidence="2 3">
    <name type="scientific">Parathielavia appendiculata</name>
    <dbReference type="NCBI Taxonomy" id="2587402"/>
    <lineage>
        <taxon>Eukaryota</taxon>
        <taxon>Fungi</taxon>
        <taxon>Dikarya</taxon>
        <taxon>Ascomycota</taxon>
        <taxon>Pezizomycotina</taxon>
        <taxon>Sordariomycetes</taxon>
        <taxon>Sordariomycetidae</taxon>
        <taxon>Sordariales</taxon>
        <taxon>Chaetomiaceae</taxon>
        <taxon>Parathielavia</taxon>
    </lineage>
</organism>
<dbReference type="AlphaFoldDB" id="A0AAN6Z708"/>
<keyword evidence="3" id="KW-1185">Reference proteome</keyword>
<evidence type="ECO:0000313" key="3">
    <source>
        <dbReference type="Proteomes" id="UP001302602"/>
    </source>
</evidence>
<dbReference type="GeneID" id="87823024"/>
<reference evidence="2" key="1">
    <citation type="journal article" date="2023" name="Mol. Phylogenet. Evol.">
        <title>Genome-scale phylogeny and comparative genomics of the fungal order Sordariales.</title>
        <authorList>
            <person name="Hensen N."/>
            <person name="Bonometti L."/>
            <person name="Westerberg I."/>
            <person name="Brannstrom I.O."/>
            <person name="Guillou S."/>
            <person name="Cros-Aarteil S."/>
            <person name="Calhoun S."/>
            <person name="Haridas S."/>
            <person name="Kuo A."/>
            <person name="Mondo S."/>
            <person name="Pangilinan J."/>
            <person name="Riley R."/>
            <person name="LaButti K."/>
            <person name="Andreopoulos B."/>
            <person name="Lipzen A."/>
            <person name="Chen C."/>
            <person name="Yan M."/>
            <person name="Daum C."/>
            <person name="Ng V."/>
            <person name="Clum A."/>
            <person name="Steindorff A."/>
            <person name="Ohm R.A."/>
            <person name="Martin F."/>
            <person name="Silar P."/>
            <person name="Natvig D.O."/>
            <person name="Lalanne C."/>
            <person name="Gautier V."/>
            <person name="Ament-Velasquez S.L."/>
            <person name="Kruys A."/>
            <person name="Hutchinson M.I."/>
            <person name="Powell A.J."/>
            <person name="Barry K."/>
            <person name="Miller A.N."/>
            <person name="Grigoriev I.V."/>
            <person name="Debuchy R."/>
            <person name="Gladieux P."/>
            <person name="Hiltunen Thoren M."/>
            <person name="Johannesson H."/>
        </authorList>
    </citation>
    <scope>NUCLEOTIDE SEQUENCE</scope>
    <source>
        <strain evidence="2">CBS 731.68</strain>
    </source>
</reference>
<evidence type="ECO:0000256" key="1">
    <source>
        <dbReference type="SAM" id="MobiDB-lite"/>
    </source>
</evidence>
<comment type="caution">
    <text evidence="2">The sequence shown here is derived from an EMBL/GenBank/DDBJ whole genome shotgun (WGS) entry which is preliminary data.</text>
</comment>
<gene>
    <name evidence="2" type="ORF">N657DRAFT_212718</name>
</gene>
<dbReference type="RefSeq" id="XP_062651247.1">
    <property type="nucleotide sequence ID" value="XM_062786258.1"/>
</dbReference>
<protein>
    <submittedName>
        <fullName evidence="2">Uncharacterized protein</fullName>
    </submittedName>
</protein>
<evidence type="ECO:0000313" key="2">
    <source>
        <dbReference type="EMBL" id="KAK4127476.1"/>
    </source>
</evidence>
<reference evidence="2" key="2">
    <citation type="submission" date="2023-05" db="EMBL/GenBank/DDBJ databases">
        <authorList>
            <consortium name="Lawrence Berkeley National Laboratory"/>
            <person name="Steindorff A."/>
            <person name="Hensen N."/>
            <person name="Bonometti L."/>
            <person name="Westerberg I."/>
            <person name="Brannstrom I.O."/>
            <person name="Guillou S."/>
            <person name="Cros-Aarteil S."/>
            <person name="Calhoun S."/>
            <person name="Haridas S."/>
            <person name="Kuo A."/>
            <person name="Mondo S."/>
            <person name="Pangilinan J."/>
            <person name="Riley R."/>
            <person name="Labutti K."/>
            <person name="Andreopoulos B."/>
            <person name="Lipzen A."/>
            <person name="Chen C."/>
            <person name="Yanf M."/>
            <person name="Daum C."/>
            <person name="Ng V."/>
            <person name="Clum A."/>
            <person name="Ohm R."/>
            <person name="Martin F."/>
            <person name="Silar P."/>
            <person name="Natvig D."/>
            <person name="Lalanne C."/>
            <person name="Gautier V."/>
            <person name="Ament-Velasquez S.L."/>
            <person name="Kruys A."/>
            <person name="Hutchinson M.I."/>
            <person name="Powell A.J."/>
            <person name="Barry K."/>
            <person name="Miller A.N."/>
            <person name="Grigoriev I.V."/>
            <person name="Debuchy R."/>
            <person name="Gladieux P."/>
            <person name="Thoren M.H."/>
            <person name="Johannesson H."/>
        </authorList>
    </citation>
    <scope>NUCLEOTIDE SEQUENCE</scope>
    <source>
        <strain evidence="2">CBS 731.68</strain>
    </source>
</reference>
<dbReference type="PROSITE" id="PS51257">
    <property type="entry name" value="PROKAR_LIPOPROTEIN"/>
    <property type="match status" value="1"/>
</dbReference>
<accession>A0AAN6Z708</accession>